<keyword evidence="2" id="KW-1185">Reference proteome</keyword>
<dbReference type="AlphaFoldDB" id="A0A448ZKI8"/>
<organism evidence="1 2">
    <name type="scientific">Pseudo-nitzschia multistriata</name>
    <dbReference type="NCBI Taxonomy" id="183589"/>
    <lineage>
        <taxon>Eukaryota</taxon>
        <taxon>Sar</taxon>
        <taxon>Stramenopiles</taxon>
        <taxon>Ochrophyta</taxon>
        <taxon>Bacillariophyta</taxon>
        <taxon>Bacillariophyceae</taxon>
        <taxon>Bacillariophycidae</taxon>
        <taxon>Bacillariales</taxon>
        <taxon>Bacillariaceae</taxon>
        <taxon>Pseudo-nitzschia</taxon>
    </lineage>
</organism>
<dbReference type="EMBL" id="CAACVS010000449">
    <property type="protein sequence ID" value="VEU42549.1"/>
    <property type="molecule type" value="Genomic_DNA"/>
</dbReference>
<accession>A0A448ZKI8</accession>
<evidence type="ECO:0000313" key="2">
    <source>
        <dbReference type="Proteomes" id="UP000291116"/>
    </source>
</evidence>
<reference evidence="1 2" key="1">
    <citation type="submission" date="2019-01" db="EMBL/GenBank/DDBJ databases">
        <authorList>
            <person name="Ferrante I. M."/>
        </authorList>
    </citation>
    <scope>NUCLEOTIDE SEQUENCE [LARGE SCALE GENOMIC DNA]</scope>
    <source>
        <strain evidence="1 2">B856</strain>
    </source>
</reference>
<dbReference type="Proteomes" id="UP000291116">
    <property type="component" value="Unassembled WGS sequence"/>
</dbReference>
<evidence type="ECO:0000313" key="1">
    <source>
        <dbReference type="EMBL" id="VEU42549.1"/>
    </source>
</evidence>
<gene>
    <name evidence="1" type="ORF">PSNMU_V1.4_AUG-EV-PASAV3_0095240</name>
</gene>
<protein>
    <submittedName>
        <fullName evidence="1">Uncharacterized protein</fullName>
    </submittedName>
</protein>
<proteinExistence type="predicted"/>
<sequence length="345" mass="36950">MFLISLSIFQRTLRRLAARRTELCVPAANIFHRTALIQINAKQLSSRLVKTEVRPIHPIPFPIESPRCCWSTVGTVCRPDSLSPRGQACLHVCFVCVFFLLSGNVPISYLCIDVNHGRQQKCQRLSTSRRTDSDSVLPLQSHGPALRLNRSRGVETTLENLGKDVFRHRCFLEGHARLRNVLSNDHDSLRLSPLGSFFFASFCHVGVFHVKVLLEGHQLFLGKINVLQIGSEVGSAAAPAVSVATAASVAAATAASVATTATVAAAAATSVARTRLRRIRVESIDQNVRCRVKKRVSGTAQGNFSWFLPSAAAAVVSTAPIAGATSSVTAAATSVASAAVTTAVS</sequence>
<name>A0A448ZKI8_9STRA</name>